<dbReference type="GO" id="GO:0020037">
    <property type="term" value="F:heme binding"/>
    <property type="evidence" value="ECO:0007669"/>
    <property type="project" value="InterPro"/>
</dbReference>
<gene>
    <name evidence="9" type="ORF">C1SCF055_LOCUS4112</name>
</gene>
<sequence>MIRGQQVCLFLLGLALVWADDCDVEAEPTSLLQAVKGSAGSAGSAAPYFKGTAKETKEHHMDVLKGPTGLFPYNVMTCQGEQTVSTKSMTSAKYDEVVNKVLELYNKLDSTCVATNCPRAEWSGCVLRIAGHDFMDYNPQTHTGGANGCIDLTDPDNGGLAECLYTGAEFGISIADAYEFFCTEVSLADFIVIAGQAIIEKTRQNVLDINPKAPSITLKDIFKWGRDTATTCPESHGSLPNPEESCGDVEKVFVKNMGLTWRRATALMGVHTLGRCRIENSGYDGWWSNVWNSQLFNNNYYIAIAAKGWVTQLAVNGNPKKNQWVLGDYEKNREAKRGHQMMLNTDLCLAFSNDNKGKVDLNAKTAVDYGCRCAWMGPLEAKDAWIRYNKGKFCGTKDIPDDFPRWTRQREICCDMHDPYGRHTDCGKPERPRGRAWGDVKSFMSSEAAWLQVFKEAWIISTSNGFEGKLKNLQ</sequence>
<dbReference type="PRINTS" id="PR00458">
    <property type="entry name" value="PEROXIDASE"/>
</dbReference>
<feature type="signal peptide" evidence="7">
    <location>
        <begin position="1"/>
        <end position="19"/>
    </location>
</feature>
<evidence type="ECO:0000256" key="3">
    <source>
        <dbReference type="ARBA" id="ARBA00022723"/>
    </source>
</evidence>
<comment type="caution">
    <text evidence="9">The sequence shown here is derived from an EMBL/GenBank/DDBJ whole genome shotgun (WGS) entry which is preliminary data.</text>
</comment>
<evidence type="ECO:0000256" key="2">
    <source>
        <dbReference type="ARBA" id="ARBA00022617"/>
    </source>
</evidence>
<evidence type="ECO:0000256" key="4">
    <source>
        <dbReference type="ARBA" id="ARBA00023002"/>
    </source>
</evidence>
<dbReference type="PANTHER" id="PTHR31356:SF36">
    <property type="entry name" value="L-ASCORBATE PEROXIDASE 3"/>
    <property type="match status" value="1"/>
</dbReference>
<dbReference type="OrthoDB" id="5399006at2759"/>
<keyword evidence="4" id="KW-0560">Oxidoreductase</keyword>
<dbReference type="GO" id="GO:0042744">
    <property type="term" value="P:hydrogen peroxide catabolic process"/>
    <property type="evidence" value="ECO:0007669"/>
    <property type="project" value="TreeGrafter"/>
</dbReference>
<dbReference type="Gene3D" id="1.10.520.10">
    <property type="match status" value="1"/>
</dbReference>
<dbReference type="InterPro" id="IPR044831">
    <property type="entry name" value="Ccp1-like"/>
</dbReference>
<reference evidence="9" key="1">
    <citation type="submission" date="2022-10" db="EMBL/GenBank/DDBJ databases">
        <authorList>
            <person name="Chen Y."/>
            <person name="Dougan E. K."/>
            <person name="Chan C."/>
            <person name="Rhodes N."/>
            <person name="Thang M."/>
        </authorList>
    </citation>
    <scope>NUCLEOTIDE SEQUENCE</scope>
</reference>
<feature type="domain" description="Plant heme peroxidase family profile" evidence="8">
    <location>
        <begin position="126"/>
        <end position="359"/>
    </location>
</feature>
<reference evidence="10 11" key="2">
    <citation type="submission" date="2024-05" db="EMBL/GenBank/DDBJ databases">
        <authorList>
            <person name="Chen Y."/>
            <person name="Shah S."/>
            <person name="Dougan E. K."/>
            <person name="Thang M."/>
            <person name="Chan C."/>
        </authorList>
    </citation>
    <scope>NUCLEOTIDE SEQUENCE [LARGE SCALE GENOMIC DNA]</scope>
</reference>
<dbReference type="EMBL" id="CAMXCT010000225">
    <property type="protein sequence ID" value="CAI3975835.1"/>
    <property type="molecule type" value="Genomic_DNA"/>
</dbReference>
<name>A0A9P1BNE4_9DINO</name>
<evidence type="ECO:0000256" key="7">
    <source>
        <dbReference type="SAM" id="SignalP"/>
    </source>
</evidence>
<proteinExistence type="inferred from homology"/>
<dbReference type="InterPro" id="IPR002016">
    <property type="entry name" value="Haem_peroxidase"/>
</dbReference>
<evidence type="ECO:0000259" key="8">
    <source>
        <dbReference type="Pfam" id="PF00141"/>
    </source>
</evidence>
<dbReference type="PANTHER" id="PTHR31356">
    <property type="entry name" value="THYLAKOID LUMENAL 29 KDA PROTEIN, CHLOROPLASTIC-RELATED"/>
    <property type="match status" value="1"/>
</dbReference>
<keyword evidence="11" id="KW-1185">Reference proteome</keyword>
<keyword evidence="3" id="KW-0479">Metal-binding</keyword>
<dbReference type="EMBL" id="CAMXCT030000225">
    <property type="protein sequence ID" value="CAL4763147.1"/>
    <property type="molecule type" value="Genomic_DNA"/>
</dbReference>
<keyword evidence="1" id="KW-0575">Peroxidase</keyword>
<dbReference type="Proteomes" id="UP001152797">
    <property type="component" value="Unassembled WGS sequence"/>
</dbReference>
<evidence type="ECO:0000313" key="10">
    <source>
        <dbReference type="EMBL" id="CAL4763147.1"/>
    </source>
</evidence>
<evidence type="ECO:0000256" key="6">
    <source>
        <dbReference type="RuleBase" id="RU004241"/>
    </source>
</evidence>
<evidence type="ECO:0000256" key="1">
    <source>
        <dbReference type="ARBA" id="ARBA00022559"/>
    </source>
</evidence>
<evidence type="ECO:0000313" key="11">
    <source>
        <dbReference type="Proteomes" id="UP001152797"/>
    </source>
</evidence>
<dbReference type="AlphaFoldDB" id="A0A9P1BNE4"/>
<feature type="chain" id="PRO_5043269661" evidence="7">
    <location>
        <begin position="20"/>
        <end position="474"/>
    </location>
</feature>
<keyword evidence="2" id="KW-0349">Heme</keyword>
<protein>
    <submittedName>
        <fullName evidence="10">Proliferating cell nuclear antigen</fullName>
    </submittedName>
</protein>
<dbReference type="GO" id="GO:0000302">
    <property type="term" value="P:response to reactive oxygen species"/>
    <property type="evidence" value="ECO:0007669"/>
    <property type="project" value="TreeGrafter"/>
</dbReference>
<evidence type="ECO:0000256" key="5">
    <source>
        <dbReference type="ARBA" id="ARBA00023004"/>
    </source>
</evidence>
<accession>A0A9P1BNE4</accession>
<dbReference type="InterPro" id="IPR010255">
    <property type="entry name" value="Haem_peroxidase_sf"/>
</dbReference>
<evidence type="ECO:0000313" key="9">
    <source>
        <dbReference type="EMBL" id="CAI3975835.1"/>
    </source>
</evidence>
<organism evidence="9">
    <name type="scientific">Cladocopium goreaui</name>
    <dbReference type="NCBI Taxonomy" id="2562237"/>
    <lineage>
        <taxon>Eukaryota</taxon>
        <taxon>Sar</taxon>
        <taxon>Alveolata</taxon>
        <taxon>Dinophyceae</taxon>
        <taxon>Suessiales</taxon>
        <taxon>Symbiodiniaceae</taxon>
        <taxon>Cladocopium</taxon>
    </lineage>
</organism>
<dbReference type="GO" id="GO:0034599">
    <property type="term" value="P:cellular response to oxidative stress"/>
    <property type="evidence" value="ECO:0007669"/>
    <property type="project" value="InterPro"/>
</dbReference>
<keyword evidence="7" id="KW-0732">Signal</keyword>
<keyword evidence="5" id="KW-0408">Iron</keyword>
<dbReference type="SUPFAM" id="SSF48113">
    <property type="entry name" value="Heme-dependent peroxidases"/>
    <property type="match status" value="1"/>
</dbReference>
<comment type="similarity">
    <text evidence="6">Belongs to the peroxidase family.</text>
</comment>
<dbReference type="GO" id="GO:0046872">
    <property type="term" value="F:metal ion binding"/>
    <property type="evidence" value="ECO:0007669"/>
    <property type="project" value="UniProtKB-KW"/>
</dbReference>
<dbReference type="Gene3D" id="1.10.420.10">
    <property type="entry name" value="Peroxidase, domain 2"/>
    <property type="match status" value="1"/>
</dbReference>
<dbReference type="Pfam" id="PF00141">
    <property type="entry name" value="peroxidase"/>
    <property type="match status" value="1"/>
</dbReference>
<dbReference type="GO" id="GO:0004601">
    <property type="term" value="F:peroxidase activity"/>
    <property type="evidence" value="ECO:0007669"/>
    <property type="project" value="UniProtKB-KW"/>
</dbReference>
<dbReference type="EMBL" id="CAMXCT020000225">
    <property type="protein sequence ID" value="CAL1129210.1"/>
    <property type="molecule type" value="Genomic_DNA"/>
</dbReference>